<comment type="pathway">
    <text evidence="2 10">Protein modification; protein glycosylation.</text>
</comment>
<dbReference type="PANTHER" id="PTHR12413:SF2">
    <property type="entry name" value="DOLICHYL PYROPHOSPHATE GLC1MAN9GLCNAC2 ALPHA-1,3-GLUCOSYLTRANSFERASE-RELATED"/>
    <property type="match status" value="1"/>
</dbReference>
<evidence type="ECO:0000256" key="5">
    <source>
        <dbReference type="ARBA" id="ARBA00022679"/>
    </source>
</evidence>
<organism evidence="12">
    <name type="scientific">Cyprideis torosa</name>
    <dbReference type="NCBI Taxonomy" id="163714"/>
    <lineage>
        <taxon>Eukaryota</taxon>
        <taxon>Metazoa</taxon>
        <taxon>Ecdysozoa</taxon>
        <taxon>Arthropoda</taxon>
        <taxon>Crustacea</taxon>
        <taxon>Oligostraca</taxon>
        <taxon>Ostracoda</taxon>
        <taxon>Podocopa</taxon>
        <taxon>Podocopida</taxon>
        <taxon>Cytherocopina</taxon>
        <taxon>Cytheroidea</taxon>
        <taxon>Cytherideidae</taxon>
        <taxon>Cyprideis</taxon>
    </lineage>
</organism>
<proteinExistence type="inferred from homology"/>
<feature type="transmembrane region" description="Helical" evidence="10">
    <location>
        <begin position="115"/>
        <end position="133"/>
    </location>
</feature>
<evidence type="ECO:0000256" key="6">
    <source>
        <dbReference type="ARBA" id="ARBA00022692"/>
    </source>
</evidence>
<dbReference type="GO" id="GO:0042283">
    <property type="term" value="F:dolichyl pyrophosphate Glc1Man9GlcNAc2 alpha-1,3-glucosyltransferase activity"/>
    <property type="evidence" value="ECO:0007669"/>
    <property type="project" value="TreeGrafter"/>
</dbReference>
<name>A0A7R8WCR0_9CRUS</name>
<feature type="transmembrane region" description="Helical" evidence="10">
    <location>
        <begin position="61"/>
        <end position="81"/>
    </location>
</feature>
<dbReference type="GO" id="GO:0006487">
    <property type="term" value="P:protein N-linked glycosylation"/>
    <property type="evidence" value="ECO:0007669"/>
    <property type="project" value="TreeGrafter"/>
</dbReference>
<keyword evidence="6 10" id="KW-0812">Transmembrane</keyword>
<comment type="subcellular location">
    <subcellularLocation>
        <location evidence="1 10">Endoplasmic reticulum membrane</location>
        <topology evidence="1 10">Multi-pass membrane protein</topology>
    </subcellularLocation>
</comment>
<dbReference type="OrthoDB" id="1689333at2759"/>
<evidence type="ECO:0000313" key="12">
    <source>
        <dbReference type="EMBL" id="CAD7229251.1"/>
    </source>
</evidence>
<feature type="transmembrane region" description="Helical" evidence="10">
    <location>
        <begin position="246"/>
        <end position="264"/>
    </location>
</feature>
<feature type="compositionally biased region" description="Acidic residues" evidence="11">
    <location>
        <begin position="591"/>
        <end position="609"/>
    </location>
</feature>
<dbReference type="GO" id="GO:0005789">
    <property type="term" value="C:endoplasmic reticulum membrane"/>
    <property type="evidence" value="ECO:0007669"/>
    <property type="project" value="UniProtKB-SubCell"/>
</dbReference>
<comment type="similarity">
    <text evidence="3 10">Belongs to the ALG6/ALG8 glucosyltransferase family.</text>
</comment>
<keyword evidence="7 10" id="KW-0256">Endoplasmic reticulum</keyword>
<keyword evidence="9 10" id="KW-0472">Membrane</keyword>
<feature type="transmembrane region" description="Helical" evidence="10">
    <location>
        <begin position="502"/>
        <end position="524"/>
    </location>
</feature>
<feature type="transmembrane region" description="Helical" evidence="10">
    <location>
        <begin position="374"/>
        <end position="395"/>
    </location>
</feature>
<dbReference type="EMBL" id="OB661956">
    <property type="protein sequence ID" value="CAD7229251.1"/>
    <property type="molecule type" value="Genomic_DNA"/>
</dbReference>
<evidence type="ECO:0000256" key="9">
    <source>
        <dbReference type="ARBA" id="ARBA00023136"/>
    </source>
</evidence>
<dbReference type="UniPathway" id="UPA00378"/>
<evidence type="ECO:0000256" key="2">
    <source>
        <dbReference type="ARBA" id="ARBA00004922"/>
    </source>
</evidence>
<evidence type="ECO:0000256" key="3">
    <source>
        <dbReference type="ARBA" id="ARBA00008715"/>
    </source>
</evidence>
<dbReference type="Pfam" id="PF03155">
    <property type="entry name" value="Alg6_Alg8"/>
    <property type="match status" value="1"/>
</dbReference>
<reference evidence="12" key="1">
    <citation type="submission" date="2020-11" db="EMBL/GenBank/DDBJ databases">
        <authorList>
            <person name="Tran Van P."/>
        </authorList>
    </citation>
    <scope>NUCLEOTIDE SEQUENCE</scope>
</reference>
<evidence type="ECO:0000256" key="11">
    <source>
        <dbReference type="SAM" id="MobiDB-lite"/>
    </source>
</evidence>
<keyword evidence="5 10" id="KW-0808">Transferase</keyword>
<evidence type="ECO:0000256" key="7">
    <source>
        <dbReference type="ARBA" id="ARBA00022824"/>
    </source>
</evidence>
<dbReference type="EC" id="2.4.1.-" evidence="10"/>
<feature type="transmembrane region" description="Helical" evidence="10">
    <location>
        <begin position="425"/>
        <end position="443"/>
    </location>
</feature>
<feature type="transmembrane region" description="Helical" evidence="10">
    <location>
        <begin position="472"/>
        <end position="490"/>
    </location>
</feature>
<feature type="transmembrane region" description="Helical" evidence="10">
    <location>
        <begin position="284"/>
        <end position="312"/>
    </location>
</feature>
<dbReference type="InterPro" id="IPR004856">
    <property type="entry name" value="Glyco_trans_ALG6/ALG8"/>
</dbReference>
<evidence type="ECO:0000256" key="1">
    <source>
        <dbReference type="ARBA" id="ARBA00004477"/>
    </source>
</evidence>
<gene>
    <name evidence="12" type="ORF">CTOB1V02_LOCUS7124</name>
</gene>
<feature type="transmembrane region" description="Helical" evidence="10">
    <location>
        <begin position="530"/>
        <end position="549"/>
    </location>
</feature>
<feature type="region of interest" description="Disordered" evidence="11">
    <location>
        <begin position="1"/>
        <end position="23"/>
    </location>
</feature>
<evidence type="ECO:0000256" key="4">
    <source>
        <dbReference type="ARBA" id="ARBA00022676"/>
    </source>
</evidence>
<protein>
    <recommendedName>
        <fullName evidence="10">Alpha-1,3-glucosyltransferase</fullName>
        <ecNumber evidence="10">2.4.1.-</ecNumber>
    </recommendedName>
</protein>
<dbReference type="AlphaFoldDB" id="A0A7R8WCR0"/>
<feature type="transmembrane region" description="Helical" evidence="10">
    <location>
        <begin position="187"/>
        <end position="203"/>
    </location>
</feature>
<feature type="region of interest" description="Disordered" evidence="11">
    <location>
        <begin position="573"/>
        <end position="613"/>
    </location>
</feature>
<accession>A0A7R8WCR0</accession>
<feature type="compositionally biased region" description="Basic residues" evidence="11">
    <location>
        <begin position="14"/>
        <end position="23"/>
    </location>
</feature>
<keyword evidence="8 10" id="KW-1133">Transmembrane helix</keyword>
<keyword evidence="4 10" id="KW-0328">Glycosyltransferase</keyword>
<dbReference type="PANTHER" id="PTHR12413">
    <property type="entry name" value="DOLICHYL GLYCOSYLTRANSFERASE"/>
    <property type="match status" value="1"/>
</dbReference>
<evidence type="ECO:0000256" key="8">
    <source>
        <dbReference type="ARBA" id="ARBA00022989"/>
    </source>
</evidence>
<sequence>MSKEERGSGDFHSITKKKAHRKFTKLETSIPEDGREIPIQRSHRTTNLNSRKKGRLSSETVALITFITVSAFKWMLLPFYFSTDFEVHRNWLAITQSLPLDKWYVDATSEWTLDYPPFFAWLEYLLSFPAAFVDKEMLSVQKKPYVSPACIAFQRTSVIALDSVYALGVYKCLQSFRSMDMIPSSKLNSFFAFLLLDGGLLLVDHVHFQYNGFLMGIWLLSFYAVLRDDPILVSILFSVLLNLKHIFLYVAPAYFFYLFFRYCFNSKMISLRRWDRVIDVDSLFRIGSTVVGVFALSFGPFVMLGCVGNVLARLFPFGRGLTHAYWAPNFWALYNTADRAAAYFATRVLKLNVPGASMTSGLVQEYSHAVLPSISPVTTFVLTMLATLPALLWLAKNPTKPQFLCSVTLCAFSSFLFGWHVHEKAIIMVTLPLTLIALSYPIFAPVSFLLYCTALLSLFPLFTGPFEGVLKLVLTIFSILLALCIHQIPGRPQLNLRIWEKIYLLGMAPVYLYYAVIHSGMLGLHDKLPFLPLLVISTYCSVGVMYCFIRLHVLMDEMYCSAVRVNEALADSRAGESSTESEQDWSGKESEEFDSVDSGEDEQENEVEVEVSVPQVKERRINRRR</sequence>
<evidence type="ECO:0000256" key="10">
    <source>
        <dbReference type="RuleBase" id="RU363110"/>
    </source>
</evidence>